<dbReference type="EMBL" id="LR798313">
    <property type="protein sequence ID" value="CAB5222579.1"/>
    <property type="molecule type" value="Genomic_DNA"/>
</dbReference>
<evidence type="ECO:0000313" key="2">
    <source>
        <dbReference type="EMBL" id="CAB5222579.1"/>
    </source>
</evidence>
<gene>
    <name evidence="2" type="ORF">UFOVP374_18</name>
</gene>
<proteinExistence type="predicted"/>
<feature type="compositionally biased region" description="Low complexity" evidence="1">
    <location>
        <begin position="260"/>
        <end position="283"/>
    </location>
</feature>
<accession>A0A6J7WWX6</accession>
<protein>
    <submittedName>
        <fullName evidence="2">Uncharacterized protein</fullName>
    </submittedName>
</protein>
<evidence type="ECO:0000256" key="1">
    <source>
        <dbReference type="SAM" id="MobiDB-lite"/>
    </source>
</evidence>
<organism evidence="2">
    <name type="scientific">uncultured Caudovirales phage</name>
    <dbReference type="NCBI Taxonomy" id="2100421"/>
    <lineage>
        <taxon>Viruses</taxon>
        <taxon>Duplodnaviria</taxon>
        <taxon>Heunggongvirae</taxon>
        <taxon>Uroviricota</taxon>
        <taxon>Caudoviricetes</taxon>
        <taxon>Peduoviridae</taxon>
        <taxon>Maltschvirus</taxon>
        <taxon>Maltschvirus maltsch</taxon>
    </lineage>
</organism>
<sequence>MAELNFGILDTQAPGRIAAMPQQREEQQAKNAMQLMQVQQAMGQNELAKYQLSSARRTDEETNKLRALYGEASDISDPNFIRKVYAINPEKGIALDKAIAERTAKKLTQTETEGKIQAQKYKFFVDRLSSLSQDPSDAGIDRFLKEAVDGGVMSFDLASAKSAQLKGMGLPERQKAILGAGQSAKDALAALKPDIKEFSGGLYNVNEVDPNTGMPRFLSPRVALPSTDAALRSANAAGMKWNTETLQFENVGGGAPAQSGVAPAPRTPGAAPAQAGAPVTPATFPRDTAVQQTTRMTDATAIKRQELANEQIKLANATQKLASPAAAKDPDIRKFYEDQAKQATNNIASLNQELGGRTNNMPGAAAAAPTVNAMNAPSPREIREARAKGYAFNPDGTMSRISGGPADKTVVTRTPVQEVKFRKDLATDYTMVTATAQATQDLIDSITDVKNSPGLAGATGISGMVYSFPGSQAAAAQTNLANLKGKVTLLGKALASVEGKIGPMAVQEWTIVREMVAALDTAVSKGEKITLDEIDKIEFAAKNVAKRVQDKFEGQYGDELSNYPQFATVPEPKSRLSGKIKPAGGGSVTAPKTPTVNIDALLKKYE</sequence>
<name>A0A6J7WWX6_9CAUD</name>
<reference evidence="2" key="1">
    <citation type="submission" date="2020-05" db="EMBL/GenBank/DDBJ databases">
        <authorList>
            <person name="Chiriac C."/>
            <person name="Salcher M."/>
            <person name="Ghai R."/>
            <person name="Kavagutti S V."/>
        </authorList>
    </citation>
    <scope>NUCLEOTIDE SEQUENCE</scope>
</reference>
<feature type="region of interest" description="Disordered" evidence="1">
    <location>
        <begin position="568"/>
        <end position="591"/>
    </location>
</feature>
<feature type="region of interest" description="Disordered" evidence="1">
    <location>
        <begin position="257"/>
        <end position="283"/>
    </location>
</feature>